<dbReference type="NCBIfam" id="TIGR03860">
    <property type="entry name" value="FMN_nitrolo"/>
    <property type="match status" value="1"/>
</dbReference>
<keyword evidence="8" id="KW-1185">Reference proteome</keyword>
<dbReference type="CDD" id="cd01095">
    <property type="entry name" value="Nitrilotriacetate_monoxgenase"/>
    <property type="match status" value="1"/>
</dbReference>
<dbReference type="InterPro" id="IPR036661">
    <property type="entry name" value="Luciferase-like_sf"/>
</dbReference>
<dbReference type="RefSeq" id="WP_344648339.1">
    <property type="nucleotide sequence ID" value="NZ_BAAAGX010000007.1"/>
</dbReference>
<dbReference type="InterPro" id="IPR011251">
    <property type="entry name" value="Luciferase-like_dom"/>
</dbReference>
<gene>
    <name evidence="7" type="ORF">GCM10009539_18650</name>
</gene>
<evidence type="ECO:0000256" key="1">
    <source>
        <dbReference type="ARBA" id="ARBA00022630"/>
    </source>
</evidence>
<evidence type="ECO:0000256" key="4">
    <source>
        <dbReference type="ARBA" id="ARBA00023033"/>
    </source>
</evidence>
<comment type="caution">
    <text evidence="7">The sequence shown here is derived from an EMBL/GenBank/DDBJ whole genome shotgun (WGS) entry which is preliminary data.</text>
</comment>
<comment type="similarity">
    <text evidence="5">Belongs to the NtaA/SnaA/DszA monooxygenase family.</text>
</comment>
<keyword evidence="2" id="KW-0288">FMN</keyword>
<evidence type="ECO:0000256" key="5">
    <source>
        <dbReference type="ARBA" id="ARBA00033748"/>
    </source>
</evidence>
<evidence type="ECO:0000256" key="2">
    <source>
        <dbReference type="ARBA" id="ARBA00022643"/>
    </source>
</evidence>
<dbReference type="SUPFAM" id="SSF51679">
    <property type="entry name" value="Bacterial luciferase-like"/>
    <property type="match status" value="1"/>
</dbReference>
<accession>A0ABP3DL74</accession>
<protein>
    <submittedName>
        <fullName evidence="7">LLM class flavin-dependent oxidoreductase</fullName>
    </submittedName>
</protein>
<dbReference type="PANTHER" id="PTHR30011">
    <property type="entry name" value="ALKANESULFONATE MONOOXYGENASE-RELATED"/>
    <property type="match status" value="1"/>
</dbReference>
<keyword evidence="1" id="KW-0285">Flavoprotein</keyword>
<evidence type="ECO:0000256" key="3">
    <source>
        <dbReference type="ARBA" id="ARBA00023002"/>
    </source>
</evidence>
<name>A0ABP3DL74_9ACTN</name>
<dbReference type="InterPro" id="IPR051260">
    <property type="entry name" value="Diverse_substr_monoxygenases"/>
</dbReference>
<dbReference type="Gene3D" id="3.20.20.30">
    <property type="entry name" value="Luciferase-like domain"/>
    <property type="match status" value="1"/>
</dbReference>
<dbReference type="PIRSF" id="PIRSF000337">
    <property type="entry name" value="NTA_MOA"/>
    <property type="match status" value="1"/>
</dbReference>
<dbReference type="EMBL" id="BAAAGX010000007">
    <property type="protein sequence ID" value="GAA0233609.1"/>
    <property type="molecule type" value="Genomic_DNA"/>
</dbReference>
<dbReference type="InterPro" id="IPR016215">
    <property type="entry name" value="NTA_MOA"/>
</dbReference>
<keyword evidence="4" id="KW-0503">Monooxygenase</keyword>
<evidence type="ECO:0000259" key="6">
    <source>
        <dbReference type="Pfam" id="PF00296"/>
    </source>
</evidence>
<keyword evidence="3" id="KW-0560">Oxidoreductase</keyword>
<evidence type="ECO:0000313" key="7">
    <source>
        <dbReference type="EMBL" id="GAA0233609.1"/>
    </source>
</evidence>
<dbReference type="Pfam" id="PF00296">
    <property type="entry name" value="Bac_luciferase"/>
    <property type="match status" value="1"/>
</dbReference>
<proteinExistence type="inferred from homology"/>
<dbReference type="Proteomes" id="UP001500967">
    <property type="component" value="Unassembled WGS sequence"/>
</dbReference>
<dbReference type="PANTHER" id="PTHR30011:SF16">
    <property type="entry name" value="C2H2 FINGER DOMAIN TRANSCRIPTION FACTOR (EUROFUNG)-RELATED"/>
    <property type="match status" value="1"/>
</dbReference>
<evidence type="ECO:0000313" key="8">
    <source>
        <dbReference type="Proteomes" id="UP001500967"/>
    </source>
</evidence>
<feature type="domain" description="Luciferase-like" evidence="6">
    <location>
        <begin position="31"/>
        <end position="382"/>
    </location>
</feature>
<sequence length="437" mass="48674">MSMILGAMIFYPGGEHLASWRLPGARPERYLDLGYYRDFARTAERGGFATLFIADELYVWDRFASGIDHVVNIRTEPFTLLGALSQVTERIGLAATVSTTYNEPYHIARKLASLDFLSEGRAGWNVVTSASDEEAWNFGRDANLDHAVRYRRAAEFIDVVNGLWDSWDDDAFRYDKESGYFADAAKLHTLDHRGEFFTVRGPLNIARPPQGRPVIFQAGASEAGRALAGATAEAVFTMGTNAVRGAKILYDDYKARAAANGRNPDHLKVLPALSPVIGGTLREAEEYLDEIEALTPERLSLDWLSHYLQFDVSSHPMDETFQPDLSVPTNQVRSVQEQIGRLVGSGSYTLREVNRALLRRRFLVGTPDMIADWMTERYRAGAADGFMLAFSSIPVGVEAFVDLVVPELTKRGVYHGGYRGRTHRENLGLPVPPSRYA</sequence>
<organism evidence="7 8">
    <name type="scientific">Cryptosporangium japonicum</name>
    <dbReference type="NCBI Taxonomy" id="80872"/>
    <lineage>
        <taxon>Bacteria</taxon>
        <taxon>Bacillati</taxon>
        <taxon>Actinomycetota</taxon>
        <taxon>Actinomycetes</taxon>
        <taxon>Cryptosporangiales</taxon>
        <taxon>Cryptosporangiaceae</taxon>
        <taxon>Cryptosporangium</taxon>
    </lineage>
</organism>
<reference evidence="8" key="1">
    <citation type="journal article" date="2019" name="Int. J. Syst. Evol. Microbiol.">
        <title>The Global Catalogue of Microorganisms (GCM) 10K type strain sequencing project: providing services to taxonomists for standard genome sequencing and annotation.</title>
        <authorList>
            <consortium name="The Broad Institute Genomics Platform"/>
            <consortium name="The Broad Institute Genome Sequencing Center for Infectious Disease"/>
            <person name="Wu L."/>
            <person name="Ma J."/>
        </authorList>
    </citation>
    <scope>NUCLEOTIDE SEQUENCE [LARGE SCALE GENOMIC DNA]</scope>
    <source>
        <strain evidence="8">JCM 10425</strain>
    </source>
</reference>